<proteinExistence type="predicted"/>
<dbReference type="AlphaFoldDB" id="A0A9W6PTJ0"/>
<dbReference type="Proteomes" id="UP001165124">
    <property type="component" value="Unassembled WGS sequence"/>
</dbReference>
<comment type="caution">
    <text evidence="1">The sequence shown here is derived from an EMBL/GenBank/DDBJ whole genome shotgun (WGS) entry which is preliminary data.</text>
</comment>
<organism evidence="1 2">
    <name type="scientific">Actinomadura rubrobrunea</name>
    <dbReference type="NCBI Taxonomy" id="115335"/>
    <lineage>
        <taxon>Bacteria</taxon>
        <taxon>Bacillati</taxon>
        <taxon>Actinomycetota</taxon>
        <taxon>Actinomycetes</taxon>
        <taxon>Streptosporangiales</taxon>
        <taxon>Thermomonosporaceae</taxon>
        <taxon>Actinomadura</taxon>
    </lineage>
</organism>
<dbReference type="EMBL" id="BSRZ01000004">
    <property type="protein sequence ID" value="GLW64210.1"/>
    <property type="molecule type" value="Genomic_DNA"/>
</dbReference>
<evidence type="ECO:0000313" key="2">
    <source>
        <dbReference type="Proteomes" id="UP001165124"/>
    </source>
</evidence>
<gene>
    <name evidence="1" type="ORF">Arub01_24540</name>
</gene>
<reference evidence="1" key="1">
    <citation type="submission" date="2023-02" db="EMBL/GenBank/DDBJ databases">
        <title>Actinomadura rubrobrunea NBRC 14622.</title>
        <authorList>
            <person name="Ichikawa N."/>
            <person name="Sato H."/>
            <person name="Tonouchi N."/>
        </authorList>
    </citation>
    <scope>NUCLEOTIDE SEQUENCE</scope>
    <source>
        <strain evidence="1">NBRC 14622</strain>
    </source>
</reference>
<sequence>MNKKWLKLATIAFILWYIITRPEAAAALVNQGLGGLGNAAESFSTFVSAIP</sequence>
<dbReference type="RefSeq" id="WP_169803814.1">
    <property type="nucleotide sequence ID" value="NZ_BSRZ01000004.1"/>
</dbReference>
<evidence type="ECO:0000313" key="1">
    <source>
        <dbReference type="EMBL" id="GLW64210.1"/>
    </source>
</evidence>
<name>A0A9W6PTJ0_9ACTN</name>
<protein>
    <submittedName>
        <fullName evidence="1">Uncharacterized protein</fullName>
    </submittedName>
</protein>
<keyword evidence="2" id="KW-1185">Reference proteome</keyword>
<accession>A0A9W6PTJ0</accession>